<gene>
    <name evidence="1" type="ORF">CO116_01305</name>
</gene>
<reference evidence="2" key="1">
    <citation type="submission" date="2017-09" db="EMBL/GenBank/DDBJ databases">
        <title>Depth-based differentiation of microbial function through sediment-hosted aquifers and enrichment of novel symbionts in the deep terrestrial subsurface.</title>
        <authorList>
            <person name="Probst A.J."/>
            <person name="Ladd B."/>
            <person name="Jarett J.K."/>
            <person name="Geller-Mcgrath D.E."/>
            <person name="Sieber C.M.K."/>
            <person name="Emerson J.B."/>
            <person name="Anantharaman K."/>
            <person name="Thomas B.C."/>
            <person name="Malmstrom R."/>
            <person name="Stieglmeier M."/>
            <person name="Klingl A."/>
            <person name="Woyke T."/>
            <person name="Ryan C.M."/>
            <person name="Banfield J.F."/>
        </authorList>
    </citation>
    <scope>NUCLEOTIDE SEQUENCE [LARGE SCALE GENOMIC DNA]</scope>
</reference>
<evidence type="ECO:0000313" key="1">
    <source>
        <dbReference type="EMBL" id="PJB17175.1"/>
    </source>
</evidence>
<name>A0A2M8AI88_9BACT</name>
<protein>
    <submittedName>
        <fullName evidence="1">Uncharacterized protein</fullName>
    </submittedName>
</protein>
<organism evidence="1 2">
    <name type="scientific">Candidatus Falkowbacteria bacterium CG_4_9_14_3_um_filter_38_19</name>
    <dbReference type="NCBI Taxonomy" id="1974559"/>
    <lineage>
        <taxon>Bacteria</taxon>
        <taxon>Candidatus Falkowiibacteriota</taxon>
    </lineage>
</organism>
<proteinExistence type="predicted"/>
<dbReference type="AlphaFoldDB" id="A0A2M8AI88"/>
<feature type="non-terminal residue" evidence="1">
    <location>
        <position position="1"/>
    </location>
</feature>
<comment type="caution">
    <text evidence="1">The sequence shown here is derived from an EMBL/GenBank/DDBJ whole genome shotgun (WGS) entry which is preliminary data.</text>
</comment>
<accession>A0A2M8AI88</accession>
<sequence>SFRASEPGIKTLSVQLDTKCLLLTKFEKIISKAYFAKGLMKLLRTGKTVFHGVNAKILS</sequence>
<dbReference type="Proteomes" id="UP000230611">
    <property type="component" value="Unassembled WGS sequence"/>
</dbReference>
<dbReference type="EMBL" id="PFUO01000063">
    <property type="protein sequence ID" value="PJB17175.1"/>
    <property type="molecule type" value="Genomic_DNA"/>
</dbReference>
<evidence type="ECO:0000313" key="2">
    <source>
        <dbReference type="Proteomes" id="UP000230611"/>
    </source>
</evidence>